<comment type="caution">
    <text evidence="6">The sequence shown here is derived from an EMBL/GenBank/DDBJ whole genome shotgun (WGS) entry which is preliminary data.</text>
</comment>
<name>A0A255DZG0_9ACTN</name>
<dbReference type="AlphaFoldDB" id="A0A255DZG0"/>
<dbReference type="GO" id="GO:0005886">
    <property type="term" value="C:plasma membrane"/>
    <property type="evidence" value="ECO:0007669"/>
    <property type="project" value="UniProtKB-ARBA"/>
</dbReference>
<feature type="transmembrane region" description="Helical" evidence="5">
    <location>
        <begin position="322"/>
        <end position="347"/>
    </location>
</feature>
<dbReference type="PANTHER" id="PTHR33514:SF15">
    <property type="entry name" value="COBALT TRANSPORT PROTEIN"/>
    <property type="match status" value="1"/>
</dbReference>
<evidence type="ECO:0000256" key="3">
    <source>
        <dbReference type="ARBA" id="ARBA00022989"/>
    </source>
</evidence>
<dbReference type="InterPro" id="IPR003339">
    <property type="entry name" value="ABC/ECF_trnsptr_transmembrane"/>
</dbReference>
<comment type="subcellular location">
    <subcellularLocation>
        <location evidence="1">Membrane</location>
        <topology evidence="1">Multi-pass membrane protein</topology>
    </subcellularLocation>
</comment>
<keyword evidence="3 5" id="KW-1133">Transmembrane helix</keyword>
<feature type="transmembrane region" description="Helical" evidence="5">
    <location>
        <begin position="359"/>
        <end position="379"/>
    </location>
</feature>
<evidence type="ECO:0000256" key="1">
    <source>
        <dbReference type="ARBA" id="ARBA00004141"/>
    </source>
</evidence>
<protein>
    <submittedName>
        <fullName evidence="6">Cobalt ABC transporter permease</fullName>
    </submittedName>
</protein>
<dbReference type="PANTHER" id="PTHR33514">
    <property type="entry name" value="PROTEIN ABCI12, CHLOROPLASTIC"/>
    <property type="match status" value="1"/>
</dbReference>
<dbReference type="Proteomes" id="UP000216533">
    <property type="component" value="Unassembled WGS sequence"/>
</dbReference>
<gene>
    <name evidence="6" type="ORF">CGZ92_12915</name>
</gene>
<feature type="transmembrane region" description="Helical" evidence="5">
    <location>
        <begin position="28"/>
        <end position="60"/>
    </location>
</feature>
<accession>A0A255DZG0</accession>
<evidence type="ECO:0000256" key="2">
    <source>
        <dbReference type="ARBA" id="ARBA00022692"/>
    </source>
</evidence>
<evidence type="ECO:0000313" key="7">
    <source>
        <dbReference type="Proteomes" id="UP000216533"/>
    </source>
</evidence>
<evidence type="ECO:0000313" key="6">
    <source>
        <dbReference type="EMBL" id="OYN84719.1"/>
    </source>
</evidence>
<keyword evidence="2 5" id="KW-0812">Transmembrane</keyword>
<dbReference type="Pfam" id="PF02361">
    <property type="entry name" value="CbiQ"/>
    <property type="match status" value="1"/>
</dbReference>
<evidence type="ECO:0000256" key="5">
    <source>
        <dbReference type="SAM" id="Phobius"/>
    </source>
</evidence>
<feature type="transmembrane region" description="Helical" evidence="5">
    <location>
        <begin position="72"/>
        <end position="89"/>
    </location>
</feature>
<reference evidence="6 7" key="1">
    <citation type="submission" date="2017-07" db="EMBL/GenBank/DDBJ databases">
        <title>Draft whole genome sequences of clinical Proprionibacteriaceae strains.</title>
        <authorList>
            <person name="Bernier A.-M."/>
            <person name="Bernard K."/>
            <person name="Domingo M.-C."/>
        </authorList>
    </citation>
    <scope>NUCLEOTIDE SEQUENCE [LARGE SCALE GENOMIC DNA]</scope>
    <source>
        <strain evidence="6 7">NML 160184</strain>
    </source>
</reference>
<feature type="transmembrane region" description="Helical" evidence="5">
    <location>
        <begin position="283"/>
        <end position="302"/>
    </location>
</feature>
<feature type="transmembrane region" description="Helical" evidence="5">
    <location>
        <begin position="163"/>
        <end position="182"/>
    </location>
</feature>
<organism evidence="6 7">
    <name type="scientific">Parenemella sanctibonifatiensis</name>
    <dbReference type="NCBI Taxonomy" id="2016505"/>
    <lineage>
        <taxon>Bacteria</taxon>
        <taxon>Bacillati</taxon>
        <taxon>Actinomycetota</taxon>
        <taxon>Actinomycetes</taxon>
        <taxon>Propionibacteriales</taxon>
        <taxon>Propionibacteriaceae</taxon>
        <taxon>Parenemella</taxon>
    </lineage>
</organism>
<feature type="transmembrane region" description="Helical" evidence="5">
    <location>
        <begin position="248"/>
        <end position="268"/>
    </location>
</feature>
<keyword evidence="4 5" id="KW-0472">Membrane</keyword>
<sequence>MTVTTRTRPARRPAANYWLPRSLHPWSWWLMTIGLAVAAGATTNPLLHLLMVGTIVLVVVARRGDSEWSGSLRIYLWLALAIVVLRVLYRVIFGGGDGGPVVLPLPGIELPAAVGFRLLGPVTLYSLLGGLFDGLRLGTIILCVGAANSLVNPRRLLATLPAALYEIGTVLVVAVNAFVQLADSARRVASARRLRSGRRKGVRGWLGWVQRVLVPVLTDAIERSVRLAESMDVRGFGRTEGSRRGQHLVGAAVIAGLCLLLVAVYVLLSGGAPMVGPGGTSLAGWPLLVAGLALTQVGFWAAGRQVRRTRYRPERWGVAETLVAVLGLAPGVVYLVIGQALLGVWPADMVALHPSMGEWPTLTLATAAPLAGVALLAFLTPPPALTSASGQTPATGAIS</sequence>
<dbReference type="EMBL" id="NMVI01000027">
    <property type="protein sequence ID" value="OYN84719.1"/>
    <property type="molecule type" value="Genomic_DNA"/>
</dbReference>
<evidence type="ECO:0000256" key="4">
    <source>
        <dbReference type="ARBA" id="ARBA00023136"/>
    </source>
</evidence>
<dbReference type="CDD" id="cd16914">
    <property type="entry name" value="EcfT"/>
    <property type="match status" value="1"/>
</dbReference>
<proteinExistence type="predicted"/>